<accession>A0A485L1B3</accession>
<dbReference type="CDD" id="cd00038">
    <property type="entry name" value="CAP_ED"/>
    <property type="match status" value="2"/>
</dbReference>
<feature type="region of interest" description="Disordered" evidence="8">
    <location>
        <begin position="1082"/>
        <end position="1113"/>
    </location>
</feature>
<sequence>MLSHASALEEADDMKEDNVVHTIKRRPSKQDAGDASEPSSTATPTHGLPTHHPAAEATESPCDPVQSNPKGGNFAVGKHVLPALQKRPSKQDVGDPSVRVTKRDCDLMGIAQESLATTSQVPKPHSLEGDGYIRKSTSHFHRPDFAAGKIVPIIDRISRQSAGFVASIDEAVEMRMRKNKQTLRSKKYKLEKHRRKSKRQKLLHPNSQFRAGWDIYMIVLLIYTSIMTPYEIAFVEQVTLDGLFVTDRAVDLSFLLDMVFNFLTPFMEKDSNQLIDDIGQISAIYLKSWFVLDFISIIPLDVISLIADPTTDPSTTDPTAPKSTSVTQHLKIIRIIRLFRLIKLVRVLRASRIYSRWEAVLGFKYTTVKLAKFLSGVLILAHWLACLWGLTPNLESPEDLTWMEAYRINQTTSTEKYIVSLYWSVMTIGTVGYGDVQPKNDLERCICIGCMLLGGGTYAYIIGAVCGLVASMDEAETEFNQQMDHLNVYMNKENVPRDMKIKLREYFLHSRDLLQHKYFSYVISTLSPGLRGLISVYTNGEWANNIHFFNGGPYDEHVRFVTAVTQQLKAELYPPNENVIDVGDTTDKMYIISKGIVARQGRVMGKGRFFGEDVILSHGIRKYTVRTLTYVDAYSLSRIDLDCVLSNGMFPFKTKKIRVAASFLALKRLLQSLMLELRTIRRDKGDEFSKAHETLWLRHNLLGDTVSVQMQVTMHLTQTIEQLKEAVRQCDIALAEAAVARDVVVTSEDGTKEISVIAAHKRTSSVRASKVLLEQALTLLHEMAKARTPPPSKRDKVVTSLSSPPMISTGPFRARRKHDAMRFMFMASWMSVGDDDVANTIRASSRNCQKSDRSKRRLDKMSDGRSLSTPQKHLRGDGDDQATVNKMREPWETTSTDGVLHRPLYGDGKPNDKTSLPPIVARRTSSIVLERRVPLGTPADPTTQTDVETSQGEQRRNEVTSKVPIPLLGTALADMSSFVLSEDDHVIREVTSSPPPLLPTTPMTITTNSEATQVATSEESSRLDYGASPTTPQTVTPVVVVGSEDAEGNTMPSTTHKSASSSSFFRRSDGVSSKILPIVEHEHHTLGHASTATDDAASSTSSEMRMRKNKQQRLRSKKYQLDQLRGLSKRQIHLHPNSTFRGGWDLFMIVLLVYTSVMTPYEIAFVDVVTVDNLFIADRVVDVSFFVDMILNFLTPYIDKETNQLMDEISHITFKYIQGWFLLDFVSIIPFDVISLATEDPVVDATPSATSAKRTVTQKLKIIRIIRLFRLVKLVRVLRASRIYSRWEAILGSVQLAHRLPRHHHRRPRSFKYTTVKLAKFLSGVLILAHWLACLWGLTPNLESPDDFTWMDAYKVNQSSSLDKYIVSLYWSVMTIGTVGYGDVQPKTDFERCVCIGCMLCGGGTYAYIIGAVCGLVASMDEAQTEFNQQMDHLNVYMNKEKVPRDMKIKLREYFLHSRDLLQHKYFSYVISTLSPGLRGLISVYTNGEWANNIHFFHGGPVDEHVRFVTAITQQLKAELYPPNENIIDVGDTTDKMYILSKGIVARLGRVLGKGRFFGEDVILSHGIRKYTVRTLTFVDAYSLSRVDLEGVLSNGMFPFKTKKIRVAAAFLALKRLLQSLMLELRTLRRDQGNALSKAHETLWLRSHLLGDARRTFSQVQTHLAHAIAQLTEAVAHCQMSLDEAAQAKAAADAGSDKSKKLLATVHKRLDSVAMSKHLLEQTIGLLQTLIRSRVPPPDVLDTLTPRKVADKTTTSQRD</sequence>
<dbReference type="FunFam" id="1.10.287.70:FF:000123">
    <property type="entry name" value="Potassium channel KAT3"/>
    <property type="match status" value="2"/>
</dbReference>
<dbReference type="InterPro" id="IPR003938">
    <property type="entry name" value="K_chnl_volt-dep_EAG/ELK/ERG"/>
</dbReference>
<gene>
    <name evidence="11" type="primary">Aste57867_14380</name>
    <name evidence="10" type="ORF">As57867_014326</name>
    <name evidence="11" type="ORF">ASTE57867_14380</name>
</gene>
<dbReference type="PANTHER" id="PTHR45689">
    <property type="entry name" value="I[[H]] CHANNEL, ISOFORM E"/>
    <property type="match status" value="1"/>
</dbReference>
<feature type="region of interest" description="Disordered" evidence="8">
    <location>
        <begin position="1009"/>
        <end position="1065"/>
    </location>
</feature>
<dbReference type="InterPro" id="IPR051413">
    <property type="entry name" value="K/Na_HCN_channel"/>
</dbReference>
<evidence type="ECO:0000256" key="7">
    <source>
        <dbReference type="ARBA" id="ARBA00023303"/>
    </source>
</evidence>
<evidence type="ECO:0000313" key="12">
    <source>
        <dbReference type="Proteomes" id="UP000332933"/>
    </source>
</evidence>
<feature type="region of interest" description="Disordered" evidence="8">
    <location>
        <begin position="935"/>
        <end position="958"/>
    </location>
</feature>
<feature type="compositionally biased region" description="Polar residues" evidence="8">
    <location>
        <begin position="940"/>
        <end position="952"/>
    </location>
</feature>
<dbReference type="Pfam" id="PF00027">
    <property type="entry name" value="cNMP_binding"/>
    <property type="match status" value="2"/>
</dbReference>
<feature type="compositionally biased region" description="Low complexity" evidence="8">
    <location>
        <begin position="1053"/>
        <end position="1065"/>
    </location>
</feature>
<evidence type="ECO:0000256" key="6">
    <source>
        <dbReference type="ARBA" id="ARBA00023136"/>
    </source>
</evidence>
<dbReference type="PANTHER" id="PTHR45689:SF5">
    <property type="entry name" value="I[[H]] CHANNEL, ISOFORM E"/>
    <property type="match status" value="1"/>
</dbReference>
<feature type="compositionally biased region" description="Polar residues" evidence="8">
    <location>
        <begin position="1009"/>
        <end position="1018"/>
    </location>
</feature>
<keyword evidence="7" id="KW-0407">Ion channel</keyword>
<evidence type="ECO:0000256" key="2">
    <source>
        <dbReference type="ARBA" id="ARBA00022448"/>
    </source>
</evidence>
<reference evidence="11 12" key="1">
    <citation type="submission" date="2019-03" db="EMBL/GenBank/DDBJ databases">
        <authorList>
            <person name="Gaulin E."/>
            <person name="Dumas B."/>
        </authorList>
    </citation>
    <scope>NUCLEOTIDE SEQUENCE [LARGE SCALE GENOMIC DNA]</scope>
    <source>
        <strain evidence="11">CBS 568.67</strain>
    </source>
</reference>
<feature type="region of interest" description="Disordered" evidence="8">
    <location>
        <begin position="786"/>
        <end position="811"/>
    </location>
</feature>
<evidence type="ECO:0000259" key="9">
    <source>
        <dbReference type="PROSITE" id="PS50042"/>
    </source>
</evidence>
<dbReference type="Gene3D" id="1.10.287.70">
    <property type="match status" value="2"/>
</dbReference>
<evidence type="ECO:0000256" key="4">
    <source>
        <dbReference type="ARBA" id="ARBA00022989"/>
    </source>
</evidence>
<comment type="subcellular location">
    <subcellularLocation>
        <location evidence="1">Membrane</location>
        <topology evidence="1">Multi-pass membrane protein</topology>
    </subcellularLocation>
</comment>
<dbReference type="SUPFAM" id="SSF81324">
    <property type="entry name" value="Voltage-gated potassium channels"/>
    <property type="match status" value="2"/>
</dbReference>
<organism evidence="11 12">
    <name type="scientific">Aphanomyces stellatus</name>
    <dbReference type="NCBI Taxonomy" id="120398"/>
    <lineage>
        <taxon>Eukaryota</taxon>
        <taxon>Sar</taxon>
        <taxon>Stramenopiles</taxon>
        <taxon>Oomycota</taxon>
        <taxon>Saprolegniomycetes</taxon>
        <taxon>Saprolegniales</taxon>
        <taxon>Verrucalvaceae</taxon>
        <taxon>Aphanomyces</taxon>
    </lineage>
</organism>
<reference evidence="10" key="2">
    <citation type="submission" date="2019-06" db="EMBL/GenBank/DDBJ databases">
        <title>Genomics analysis of Aphanomyces spp. identifies a new class of oomycete effector associated with host adaptation.</title>
        <authorList>
            <person name="Gaulin E."/>
        </authorList>
    </citation>
    <scope>NUCLEOTIDE SEQUENCE</scope>
    <source>
        <strain evidence="10">CBS 578.67</strain>
    </source>
</reference>
<evidence type="ECO:0000256" key="8">
    <source>
        <dbReference type="SAM" id="MobiDB-lite"/>
    </source>
</evidence>
<feature type="compositionally biased region" description="Low complexity" evidence="8">
    <location>
        <begin position="1089"/>
        <end position="1102"/>
    </location>
</feature>
<keyword evidence="4" id="KW-1133">Transmembrane helix</keyword>
<dbReference type="PRINTS" id="PR01463">
    <property type="entry name" value="EAGCHANLFMLY"/>
</dbReference>
<dbReference type="Proteomes" id="UP000332933">
    <property type="component" value="Unassembled WGS sequence"/>
</dbReference>
<feature type="region of interest" description="Disordered" evidence="8">
    <location>
        <begin position="1737"/>
        <end position="1759"/>
    </location>
</feature>
<dbReference type="InterPro" id="IPR000595">
    <property type="entry name" value="cNMP-bd_dom"/>
</dbReference>
<keyword evidence="5" id="KW-0406">Ion transport</keyword>
<feature type="compositionally biased region" description="Low complexity" evidence="8">
    <location>
        <begin position="1029"/>
        <end position="1041"/>
    </location>
</feature>
<dbReference type="GO" id="GO:0003254">
    <property type="term" value="P:regulation of membrane depolarization"/>
    <property type="evidence" value="ECO:0007669"/>
    <property type="project" value="TreeGrafter"/>
</dbReference>
<dbReference type="OrthoDB" id="63572at2759"/>
<dbReference type="SUPFAM" id="SSF51206">
    <property type="entry name" value="cAMP-binding domain-like"/>
    <property type="match status" value="2"/>
</dbReference>
<name>A0A485L1B3_9STRA</name>
<feature type="region of interest" description="Disordered" evidence="8">
    <location>
        <begin position="843"/>
        <end position="917"/>
    </location>
</feature>
<dbReference type="GO" id="GO:0098855">
    <property type="term" value="C:HCN channel complex"/>
    <property type="evidence" value="ECO:0007669"/>
    <property type="project" value="TreeGrafter"/>
</dbReference>
<evidence type="ECO:0000313" key="10">
    <source>
        <dbReference type="EMBL" id="KAF0694782.1"/>
    </source>
</evidence>
<evidence type="ECO:0000256" key="5">
    <source>
        <dbReference type="ARBA" id="ARBA00023065"/>
    </source>
</evidence>
<dbReference type="SMART" id="SM00100">
    <property type="entry name" value="cNMP"/>
    <property type="match status" value="2"/>
</dbReference>
<keyword evidence="12" id="KW-1185">Reference proteome</keyword>
<dbReference type="InterPro" id="IPR014710">
    <property type="entry name" value="RmlC-like_jellyroll"/>
</dbReference>
<feature type="domain" description="Cyclic nucleotide-binding" evidence="9">
    <location>
        <begin position="564"/>
        <end position="645"/>
    </location>
</feature>
<dbReference type="GO" id="GO:0035725">
    <property type="term" value="P:sodium ion transmembrane transport"/>
    <property type="evidence" value="ECO:0007669"/>
    <property type="project" value="TreeGrafter"/>
</dbReference>
<keyword evidence="3" id="KW-0812">Transmembrane</keyword>
<feature type="domain" description="Cyclic nucleotide-binding" evidence="9">
    <location>
        <begin position="1512"/>
        <end position="1593"/>
    </location>
</feature>
<proteinExistence type="predicted"/>
<keyword evidence="6" id="KW-0472">Membrane</keyword>
<evidence type="ECO:0000256" key="1">
    <source>
        <dbReference type="ARBA" id="ARBA00004141"/>
    </source>
</evidence>
<dbReference type="Pfam" id="PF00520">
    <property type="entry name" value="Ion_trans"/>
    <property type="match status" value="2"/>
</dbReference>
<dbReference type="InterPro" id="IPR018490">
    <property type="entry name" value="cNMP-bd_dom_sf"/>
</dbReference>
<dbReference type="PROSITE" id="PS50042">
    <property type="entry name" value="CNMP_BINDING_3"/>
    <property type="match status" value="2"/>
</dbReference>
<dbReference type="InterPro" id="IPR005821">
    <property type="entry name" value="Ion_trans_dom"/>
</dbReference>
<dbReference type="EMBL" id="VJMH01005539">
    <property type="protein sequence ID" value="KAF0694782.1"/>
    <property type="molecule type" value="Genomic_DNA"/>
</dbReference>
<evidence type="ECO:0000313" key="11">
    <source>
        <dbReference type="EMBL" id="VFT91203.1"/>
    </source>
</evidence>
<dbReference type="Gene3D" id="1.10.287.630">
    <property type="entry name" value="Helix hairpin bin"/>
    <property type="match status" value="2"/>
</dbReference>
<dbReference type="Gene3D" id="2.60.120.10">
    <property type="entry name" value="Jelly Rolls"/>
    <property type="match status" value="2"/>
</dbReference>
<dbReference type="GO" id="GO:0005249">
    <property type="term" value="F:voltage-gated potassium channel activity"/>
    <property type="evidence" value="ECO:0007669"/>
    <property type="project" value="InterPro"/>
</dbReference>
<evidence type="ECO:0000256" key="3">
    <source>
        <dbReference type="ARBA" id="ARBA00022692"/>
    </source>
</evidence>
<feature type="region of interest" description="Disordered" evidence="8">
    <location>
        <begin position="1"/>
        <end position="76"/>
    </location>
</feature>
<protein>
    <submittedName>
        <fullName evidence="11">Aste57867_14380 protein</fullName>
    </submittedName>
</protein>
<keyword evidence="2" id="KW-0813">Transport</keyword>
<dbReference type="EMBL" id="CAADRA010005560">
    <property type="protein sequence ID" value="VFT91203.1"/>
    <property type="molecule type" value="Genomic_DNA"/>
</dbReference>